<name>A0A2J6TUT3_9HELO</name>
<dbReference type="RefSeq" id="XP_024743697.1">
    <property type="nucleotide sequence ID" value="XM_024886323.1"/>
</dbReference>
<dbReference type="EMBL" id="KZ613743">
    <property type="protein sequence ID" value="PMD66793.1"/>
    <property type="molecule type" value="Genomic_DNA"/>
</dbReference>
<evidence type="ECO:0000256" key="1">
    <source>
        <dbReference type="SAM" id="MobiDB-lite"/>
    </source>
</evidence>
<dbReference type="InParanoid" id="A0A2J6TUT3"/>
<keyword evidence="3" id="KW-1185">Reference proteome</keyword>
<dbReference type="GeneID" id="36594400"/>
<evidence type="ECO:0000313" key="2">
    <source>
        <dbReference type="EMBL" id="PMD66793.1"/>
    </source>
</evidence>
<feature type="region of interest" description="Disordered" evidence="1">
    <location>
        <begin position="193"/>
        <end position="236"/>
    </location>
</feature>
<feature type="compositionally biased region" description="Basic and acidic residues" evidence="1">
    <location>
        <begin position="40"/>
        <end position="51"/>
    </location>
</feature>
<feature type="region of interest" description="Disordered" evidence="1">
    <location>
        <begin position="1"/>
        <end position="53"/>
    </location>
</feature>
<gene>
    <name evidence="2" type="ORF">K444DRAFT_659020</name>
</gene>
<evidence type="ECO:0000313" key="3">
    <source>
        <dbReference type="Proteomes" id="UP000235371"/>
    </source>
</evidence>
<feature type="compositionally biased region" description="Basic and acidic residues" evidence="1">
    <location>
        <begin position="193"/>
        <end position="207"/>
    </location>
</feature>
<organism evidence="2 3">
    <name type="scientific">Hyaloscypha bicolor E</name>
    <dbReference type="NCBI Taxonomy" id="1095630"/>
    <lineage>
        <taxon>Eukaryota</taxon>
        <taxon>Fungi</taxon>
        <taxon>Dikarya</taxon>
        <taxon>Ascomycota</taxon>
        <taxon>Pezizomycotina</taxon>
        <taxon>Leotiomycetes</taxon>
        <taxon>Helotiales</taxon>
        <taxon>Hyaloscyphaceae</taxon>
        <taxon>Hyaloscypha</taxon>
        <taxon>Hyaloscypha bicolor</taxon>
    </lineage>
</organism>
<feature type="compositionally biased region" description="Basic residues" evidence="1">
    <location>
        <begin position="13"/>
        <end position="28"/>
    </location>
</feature>
<dbReference type="OrthoDB" id="10346620at2759"/>
<reference evidence="2 3" key="1">
    <citation type="submission" date="2016-04" db="EMBL/GenBank/DDBJ databases">
        <title>A degradative enzymes factory behind the ericoid mycorrhizal symbiosis.</title>
        <authorList>
            <consortium name="DOE Joint Genome Institute"/>
            <person name="Martino E."/>
            <person name="Morin E."/>
            <person name="Grelet G."/>
            <person name="Kuo A."/>
            <person name="Kohler A."/>
            <person name="Daghino S."/>
            <person name="Barry K."/>
            <person name="Choi C."/>
            <person name="Cichocki N."/>
            <person name="Clum A."/>
            <person name="Copeland A."/>
            <person name="Hainaut M."/>
            <person name="Haridas S."/>
            <person name="Labutti K."/>
            <person name="Lindquist E."/>
            <person name="Lipzen A."/>
            <person name="Khouja H.-R."/>
            <person name="Murat C."/>
            <person name="Ohm R."/>
            <person name="Olson A."/>
            <person name="Spatafora J."/>
            <person name="Veneault-Fourrey C."/>
            <person name="Henrissat B."/>
            <person name="Grigoriev I."/>
            <person name="Martin F."/>
            <person name="Perotto S."/>
        </authorList>
    </citation>
    <scope>NUCLEOTIDE SEQUENCE [LARGE SCALE GENOMIC DNA]</scope>
    <source>
        <strain evidence="2 3">E</strain>
    </source>
</reference>
<dbReference type="Proteomes" id="UP000235371">
    <property type="component" value="Unassembled WGS sequence"/>
</dbReference>
<sequence length="247" mass="28378">MDSPQEMTLRGGGRNKKSRQHHYQHPRVPRSDAPSPTGSREVDSVDRDIQKLSRGRQRTVDFASLAGERIVSVPVTIDGLVFRELEPLLKIFPSGEIGLSRPDEQRMRWDRSQNPPVKVPNLRFMEHDITSLKTKITGARETDVYTIRNLKWIESQFKKNGGALEDFATYKRNLRYPLEDHYNRLMAYLNRREATNEEREDRQDTSRGHSTAKMGTMGAEDCEDVEGGDGSWPGNQLLKLLEQSREL</sequence>
<dbReference type="AlphaFoldDB" id="A0A2J6TUT3"/>
<accession>A0A2J6TUT3</accession>
<protein>
    <submittedName>
        <fullName evidence="2">Uncharacterized protein</fullName>
    </submittedName>
</protein>
<proteinExistence type="predicted"/>